<accession>A0A0P1LR90</accession>
<accession>A0A0N7MZJ2</accession>
<dbReference type="GO" id="GO:0009425">
    <property type="term" value="C:bacterial-type flagellum basal body"/>
    <property type="evidence" value="ECO:0007669"/>
    <property type="project" value="UniProtKB-SubCell"/>
</dbReference>
<dbReference type="OrthoDB" id="9807748at2"/>
<evidence type="ECO:0000256" key="1">
    <source>
        <dbReference type="ARBA" id="ARBA00002578"/>
    </source>
</evidence>
<accession>A0A0S4MZ94</accession>
<comment type="function">
    <text evidence="1 10">Role in flagellar biosynthesis.</text>
</comment>
<feature type="transmembrane region" description="Helical" evidence="10">
    <location>
        <begin position="128"/>
        <end position="147"/>
    </location>
</feature>
<gene>
    <name evidence="11" type="ORF">JGI4_00621</name>
</gene>
<dbReference type="GO" id="GO:0005886">
    <property type="term" value="C:plasma membrane"/>
    <property type="evidence" value="ECO:0007669"/>
    <property type="project" value="UniProtKB-SubCell"/>
</dbReference>
<evidence type="ECO:0000256" key="7">
    <source>
        <dbReference type="ARBA" id="ARBA00023136"/>
    </source>
</evidence>
<dbReference type="PRINTS" id="PR00953">
    <property type="entry name" value="TYPE3IMRPROT"/>
</dbReference>
<evidence type="ECO:0000256" key="4">
    <source>
        <dbReference type="ARBA" id="ARBA00022475"/>
    </source>
</evidence>
<proteinExistence type="inferred from homology"/>
<dbReference type="EMBL" id="FAOP01000003">
    <property type="protein sequence ID" value="CUU02861.1"/>
    <property type="molecule type" value="Genomic_DNA"/>
</dbReference>
<accession>A0A0P1M6Q8</accession>
<dbReference type="PANTHER" id="PTHR30065">
    <property type="entry name" value="FLAGELLAR BIOSYNTHETIC PROTEIN FLIR"/>
    <property type="match status" value="1"/>
</dbReference>
<comment type="similarity">
    <text evidence="2 10">Belongs to the FliR/MopE/SpaR family.</text>
</comment>
<accession>A0A0P1M5N2</accession>
<dbReference type="STRING" id="1633631.GCA_001442925_00621"/>
<reference evidence="11 12" key="1">
    <citation type="submission" date="2015-11" db="EMBL/GenBank/DDBJ databases">
        <authorList>
            <person name="Zhang Y."/>
            <person name="Guo Z."/>
        </authorList>
    </citation>
    <scope>NUCLEOTIDE SEQUENCE [LARGE SCALE GENOMIC DNA]</scope>
    <source>
        <strain evidence="11">JGI-4</strain>
    </source>
</reference>
<feature type="transmembrane region" description="Helical" evidence="10">
    <location>
        <begin position="159"/>
        <end position="181"/>
    </location>
</feature>
<dbReference type="InterPro" id="IPR006303">
    <property type="entry name" value="FliR"/>
</dbReference>
<dbReference type="Pfam" id="PF01311">
    <property type="entry name" value="Bac_export_1"/>
    <property type="match status" value="1"/>
</dbReference>
<feature type="transmembrane region" description="Helical" evidence="10">
    <location>
        <begin position="35"/>
        <end position="53"/>
    </location>
</feature>
<dbReference type="GO" id="GO:0006605">
    <property type="term" value="P:protein targeting"/>
    <property type="evidence" value="ECO:0007669"/>
    <property type="project" value="UniProtKB-UniRule"/>
</dbReference>
<sequence length="257" mass="28826">MEFYFSTFFAFILIFVRVLSFLSASPILGHSVVPFQLKFWLSIFLSYIFLLIVDVENLNLSAELLGFIILVLKEVMIGLILGFSAWGIFYAVQFAGHLIGFDIGFSASTAFDPEHSEPIPTLSQFKHYLSLAIFLMLNGHHFLIQVIKLSFDIVPISSFSVNVGLVNFGVKLITFVFASAVKISAPALIALFLTDLSIGILSRAFPQMNIFMFAFSFKVIVGIIALILMMPFFVFVFKNLLFEFEKDLLELLKVIGA</sequence>
<evidence type="ECO:0000313" key="11">
    <source>
        <dbReference type="EMBL" id="CUU02861.1"/>
    </source>
</evidence>
<feature type="transmembrane region" description="Helical" evidence="10">
    <location>
        <begin position="187"/>
        <end position="205"/>
    </location>
</feature>
<evidence type="ECO:0000256" key="3">
    <source>
        <dbReference type="ARBA" id="ARBA00021717"/>
    </source>
</evidence>
<dbReference type="AlphaFoldDB" id="A0A0P1MP34"/>
<keyword evidence="6 10" id="KW-1133">Transmembrane helix</keyword>
<accession>A0A0N7MUL8</accession>
<evidence type="ECO:0000256" key="2">
    <source>
        <dbReference type="ARBA" id="ARBA00009772"/>
    </source>
</evidence>
<feature type="transmembrane region" description="Helical" evidence="10">
    <location>
        <begin position="217"/>
        <end position="237"/>
    </location>
</feature>
<keyword evidence="5 10" id="KW-0812">Transmembrane</keyword>
<accession>A0A0P1LE05</accession>
<evidence type="ECO:0000313" key="12">
    <source>
        <dbReference type="Proteomes" id="UP000182011"/>
    </source>
</evidence>
<accession>A0A0P1LHI3</accession>
<keyword evidence="11" id="KW-0966">Cell projection</keyword>
<keyword evidence="11" id="KW-0282">Flagellum</keyword>
<comment type="subcellular location">
    <subcellularLocation>
        <location evidence="10">Cell membrane</location>
        <topology evidence="10">Multi-pass membrane protein</topology>
    </subcellularLocation>
    <subcellularLocation>
        <location evidence="10">Bacterial flagellum basal body</location>
    </subcellularLocation>
</comment>
<evidence type="ECO:0000256" key="10">
    <source>
        <dbReference type="RuleBase" id="RU362071"/>
    </source>
</evidence>
<accession>A0A0P1L926</accession>
<organism evidence="11 12">
    <name type="scientific">Candidatus Kryptonium thompsonii</name>
    <dbReference type="NCBI Taxonomy" id="1633631"/>
    <lineage>
        <taxon>Bacteria</taxon>
        <taxon>Pseudomonadati</taxon>
        <taxon>Candidatus Kryptoniota</taxon>
        <taxon>Candidatus Kryptonium</taxon>
    </lineage>
</organism>
<dbReference type="RefSeq" id="WP_075426744.1">
    <property type="nucleotide sequence ID" value="NZ_CZVJ01000042.1"/>
</dbReference>
<dbReference type="NCBIfam" id="TIGR01400">
    <property type="entry name" value="fliR"/>
    <property type="match status" value="1"/>
</dbReference>
<dbReference type="PANTHER" id="PTHR30065:SF1">
    <property type="entry name" value="SURFACE PRESENTATION OF ANTIGENS PROTEIN SPAR"/>
    <property type="match status" value="1"/>
</dbReference>
<keyword evidence="4 10" id="KW-1003">Cell membrane</keyword>
<dbReference type="Proteomes" id="UP000182011">
    <property type="component" value="Unassembled WGS sequence"/>
</dbReference>
<keyword evidence="7 10" id="KW-0472">Membrane</keyword>
<dbReference type="GO" id="GO:0044780">
    <property type="term" value="P:bacterial-type flagellum assembly"/>
    <property type="evidence" value="ECO:0007669"/>
    <property type="project" value="UniProtKB-UniRule"/>
</dbReference>
<name>A0A0P1MP34_9BACT</name>
<evidence type="ECO:0000256" key="8">
    <source>
        <dbReference type="ARBA" id="ARBA00023143"/>
    </source>
</evidence>
<keyword evidence="11" id="KW-0969">Cilium</keyword>
<feature type="transmembrane region" description="Helical" evidence="10">
    <location>
        <begin position="65"/>
        <end position="92"/>
    </location>
</feature>
<accession>A0A0P1LMM3</accession>
<evidence type="ECO:0000256" key="5">
    <source>
        <dbReference type="ARBA" id="ARBA00022692"/>
    </source>
</evidence>
<dbReference type="InterPro" id="IPR002010">
    <property type="entry name" value="T3SS_IM_R"/>
</dbReference>
<feature type="transmembrane region" description="Helical" evidence="10">
    <location>
        <begin position="7"/>
        <end position="29"/>
    </location>
</feature>
<keyword evidence="8 10" id="KW-0975">Bacterial flagellum</keyword>
<evidence type="ECO:0000256" key="9">
    <source>
        <dbReference type="NCBIfam" id="TIGR01400"/>
    </source>
</evidence>
<evidence type="ECO:0000256" key="6">
    <source>
        <dbReference type="ARBA" id="ARBA00022989"/>
    </source>
</evidence>
<accession>A0A0P1MP34</accession>
<protein>
    <recommendedName>
        <fullName evidence="3 9">Flagellar biosynthetic protein FliR</fullName>
    </recommendedName>
</protein>